<reference evidence="5" key="1">
    <citation type="submission" date="2020-11" db="EMBL/GenBank/DDBJ databases">
        <authorList>
            <consortium name="DOE Joint Genome Institute"/>
            <person name="Ahrendt S."/>
            <person name="Riley R."/>
            <person name="Andreopoulos W."/>
            <person name="Labutti K."/>
            <person name="Pangilinan J."/>
            <person name="Ruiz-Duenas F.J."/>
            <person name="Barrasa J.M."/>
            <person name="Sanchez-Garcia M."/>
            <person name="Camarero S."/>
            <person name="Miyauchi S."/>
            <person name="Serrano A."/>
            <person name="Linde D."/>
            <person name="Babiker R."/>
            <person name="Drula E."/>
            <person name="Ayuso-Fernandez I."/>
            <person name="Pacheco R."/>
            <person name="Padilla G."/>
            <person name="Ferreira P."/>
            <person name="Barriuso J."/>
            <person name="Kellner H."/>
            <person name="Castanera R."/>
            <person name="Alfaro M."/>
            <person name="Ramirez L."/>
            <person name="Pisabarro A.G."/>
            <person name="Kuo A."/>
            <person name="Tritt A."/>
            <person name="Lipzen A."/>
            <person name="He G."/>
            <person name="Yan M."/>
            <person name="Ng V."/>
            <person name="Cullen D."/>
            <person name="Martin F."/>
            <person name="Rosso M.-N."/>
            <person name="Henrissat B."/>
            <person name="Hibbett D."/>
            <person name="Martinez A.T."/>
            <person name="Grigoriev I.V."/>
        </authorList>
    </citation>
    <scope>NUCLEOTIDE SEQUENCE</scope>
    <source>
        <strain evidence="5">CBS 247.69</strain>
    </source>
</reference>
<proteinExistence type="inferred from homology"/>
<keyword evidence="3" id="KW-0732">Signal</keyword>
<evidence type="ECO:0000259" key="4">
    <source>
        <dbReference type="Pfam" id="PF00561"/>
    </source>
</evidence>
<gene>
    <name evidence="5" type="ORF">BDZ94DRAFT_1175934</name>
</gene>
<keyword evidence="1 5" id="KW-0378">Hydrolase</keyword>
<dbReference type="PRINTS" id="PR00412">
    <property type="entry name" value="EPOXHYDRLASE"/>
</dbReference>
<name>A0A9P6CCL1_9AGAR</name>
<evidence type="ECO:0000313" key="6">
    <source>
        <dbReference type="Proteomes" id="UP000807353"/>
    </source>
</evidence>
<accession>A0A9P6CCL1</accession>
<evidence type="ECO:0000256" key="1">
    <source>
        <dbReference type="ARBA" id="ARBA00022801"/>
    </source>
</evidence>
<dbReference type="Gene3D" id="3.40.50.1820">
    <property type="entry name" value="alpha/beta hydrolase"/>
    <property type="match status" value="1"/>
</dbReference>
<dbReference type="EMBL" id="MU150380">
    <property type="protein sequence ID" value="KAF9457240.1"/>
    <property type="molecule type" value="Genomic_DNA"/>
</dbReference>
<dbReference type="AlphaFoldDB" id="A0A9P6CCL1"/>
<comment type="caution">
    <text evidence="5">The sequence shown here is derived from an EMBL/GenBank/DDBJ whole genome shotgun (WGS) entry which is preliminary data.</text>
</comment>
<sequence length="377" mass="41829">MHTGSIGWIKAAILVALSGSLLVSANPEFDPQDFPKHHVVCPAVKRIPNNEAIKISLSYVNINPKANQTLLMIHGWPGLWSTWARQIEEFKSSYHLIIPDLRGFGESTHPGDVRASNTMGDLAGDLTCILKDAHVSSAICVGHDWGAQLCYESARMRPDIFTAVVGAVVPYIPSAGEFVPVNALTGAFPKLTYQLYFDSKTDAATAELDRDIRRSIRSTLRSVDSPPPADFLTSPDSFLGAWSDVKTIPPVPFLSSKEEDYMVQQYRKQGFKYTFEFYTTEDRNGSWALAQIQGNFSVPQPVLAIYPTGDPVANWSAAAELLHSQTFTPNAEVETLGGAHWVHIENPKKFNKIVRKWLEKLDAQKIDSLEDRAEDEL</sequence>
<dbReference type="InterPro" id="IPR000073">
    <property type="entry name" value="AB_hydrolase_1"/>
</dbReference>
<comment type="similarity">
    <text evidence="2">Belongs to the AB hydrolase superfamily. Epoxide hydrolase family.</text>
</comment>
<feature type="domain" description="AB hydrolase-1" evidence="4">
    <location>
        <begin position="69"/>
        <end position="347"/>
    </location>
</feature>
<dbReference type="GO" id="GO:0016787">
    <property type="term" value="F:hydrolase activity"/>
    <property type="evidence" value="ECO:0007669"/>
    <property type="project" value="UniProtKB-KW"/>
</dbReference>
<dbReference type="OrthoDB" id="408373at2759"/>
<dbReference type="Proteomes" id="UP000807353">
    <property type="component" value="Unassembled WGS sequence"/>
</dbReference>
<dbReference type="Pfam" id="PF00561">
    <property type="entry name" value="Abhydrolase_1"/>
    <property type="match status" value="1"/>
</dbReference>
<dbReference type="SUPFAM" id="SSF53474">
    <property type="entry name" value="alpha/beta-Hydrolases"/>
    <property type="match status" value="1"/>
</dbReference>
<organism evidence="5 6">
    <name type="scientific">Collybia nuda</name>
    <dbReference type="NCBI Taxonomy" id="64659"/>
    <lineage>
        <taxon>Eukaryota</taxon>
        <taxon>Fungi</taxon>
        <taxon>Dikarya</taxon>
        <taxon>Basidiomycota</taxon>
        <taxon>Agaricomycotina</taxon>
        <taxon>Agaricomycetes</taxon>
        <taxon>Agaricomycetidae</taxon>
        <taxon>Agaricales</taxon>
        <taxon>Tricholomatineae</taxon>
        <taxon>Clitocybaceae</taxon>
        <taxon>Collybia</taxon>
    </lineage>
</organism>
<evidence type="ECO:0000313" key="5">
    <source>
        <dbReference type="EMBL" id="KAF9457240.1"/>
    </source>
</evidence>
<evidence type="ECO:0000256" key="2">
    <source>
        <dbReference type="ARBA" id="ARBA00038334"/>
    </source>
</evidence>
<dbReference type="InterPro" id="IPR029058">
    <property type="entry name" value="AB_hydrolase_fold"/>
</dbReference>
<keyword evidence="6" id="KW-1185">Reference proteome</keyword>
<protein>
    <submittedName>
        <fullName evidence="5">Alpha/Beta hydrolase protein</fullName>
    </submittedName>
</protein>
<feature type="signal peptide" evidence="3">
    <location>
        <begin position="1"/>
        <end position="25"/>
    </location>
</feature>
<evidence type="ECO:0000256" key="3">
    <source>
        <dbReference type="SAM" id="SignalP"/>
    </source>
</evidence>
<dbReference type="PANTHER" id="PTHR43329">
    <property type="entry name" value="EPOXIDE HYDROLASE"/>
    <property type="match status" value="1"/>
</dbReference>
<dbReference type="InterPro" id="IPR000639">
    <property type="entry name" value="Epox_hydrolase-like"/>
</dbReference>
<feature type="chain" id="PRO_5040460947" evidence="3">
    <location>
        <begin position="26"/>
        <end position="377"/>
    </location>
</feature>